<dbReference type="AlphaFoldDB" id="A0A8S0VZP2"/>
<evidence type="ECO:0000313" key="2">
    <source>
        <dbReference type="EMBL" id="CAA7268954.1"/>
    </source>
</evidence>
<feature type="compositionally biased region" description="Polar residues" evidence="1">
    <location>
        <begin position="165"/>
        <end position="177"/>
    </location>
</feature>
<feature type="region of interest" description="Disordered" evidence="1">
    <location>
        <begin position="47"/>
        <end position="81"/>
    </location>
</feature>
<feature type="compositionally biased region" description="Low complexity" evidence="1">
    <location>
        <begin position="109"/>
        <end position="120"/>
    </location>
</feature>
<keyword evidence="3" id="KW-1185">Reference proteome</keyword>
<sequence length="422" mass="45128">MEVDYPEEHSQYSSTVTERRGITFKQIPLSSSPYASQLSLSAALALDPTPHGRATHTPLKRKVSEPCLPQGQPKASGSKSHIFDMRSAFSLTGGGVALRAPAPPAVPVSLGVFGTRTSSPRSPPRRTPGRSTTKGSANSSMGVKGRSLSVSTSPSGKKKSSPLSIRTSRTISGQGTPSPKRKRTTAGKMFGIDGVKGRVKQIVGKKWKGEMNEEYSDGMQEPLIDSNSSSLPEPQGRAGSERPVTVTTMQGENNSDDDPVQEIQVPQRLALNGMCTDGGEPLSGKSLDSMSTEPSTPMSLLEGTIMQAERAYSARATLVMFPAANSHISPYMTRSVEELFVEKAELQEGSSRTQSRMSVEVDIPMQSPSSPVVPITPNREEQAVARKNKLVKLFGEGSEEAVANMSYKERVGGQTQNQSTSS</sequence>
<reference evidence="2 3" key="1">
    <citation type="submission" date="2020-01" db="EMBL/GenBank/DDBJ databases">
        <authorList>
            <person name="Gupta K D."/>
        </authorList>
    </citation>
    <scope>NUCLEOTIDE SEQUENCE [LARGE SCALE GENOMIC DNA]</scope>
</reference>
<feature type="region of interest" description="Disordered" evidence="1">
    <location>
        <begin position="218"/>
        <end position="262"/>
    </location>
</feature>
<protein>
    <submittedName>
        <fullName evidence="2">Uncharacterized protein</fullName>
    </submittedName>
</protein>
<dbReference type="EMBL" id="CACVBS010000072">
    <property type="protein sequence ID" value="CAA7268954.1"/>
    <property type="molecule type" value="Genomic_DNA"/>
</dbReference>
<feature type="region of interest" description="Disordered" evidence="1">
    <location>
        <begin position="276"/>
        <end position="297"/>
    </location>
</feature>
<feature type="compositionally biased region" description="Polar residues" evidence="1">
    <location>
        <begin position="348"/>
        <end position="357"/>
    </location>
</feature>
<name>A0A8S0VZP2_CYCAE</name>
<organism evidence="2 3">
    <name type="scientific">Cyclocybe aegerita</name>
    <name type="common">Black poplar mushroom</name>
    <name type="synonym">Agrocybe aegerita</name>
    <dbReference type="NCBI Taxonomy" id="1973307"/>
    <lineage>
        <taxon>Eukaryota</taxon>
        <taxon>Fungi</taxon>
        <taxon>Dikarya</taxon>
        <taxon>Basidiomycota</taxon>
        <taxon>Agaricomycotina</taxon>
        <taxon>Agaricomycetes</taxon>
        <taxon>Agaricomycetidae</taxon>
        <taxon>Agaricales</taxon>
        <taxon>Agaricineae</taxon>
        <taxon>Bolbitiaceae</taxon>
        <taxon>Cyclocybe</taxon>
    </lineage>
</organism>
<comment type="caution">
    <text evidence="2">The sequence shown here is derived from an EMBL/GenBank/DDBJ whole genome shotgun (WGS) entry which is preliminary data.</text>
</comment>
<evidence type="ECO:0000313" key="3">
    <source>
        <dbReference type="Proteomes" id="UP000467700"/>
    </source>
</evidence>
<dbReference type="Proteomes" id="UP000467700">
    <property type="component" value="Unassembled WGS sequence"/>
</dbReference>
<feature type="region of interest" description="Disordered" evidence="1">
    <location>
        <begin position="346"/>
        <end position="378"/>
    </location>
</feature>
<dbReference type="OrthoDB" id="10442873at2759"/>
<proteinExistence type="predicted"/>
<accession>A0A8S0VZP2</accession>
<evidence type="ECO:0000256" key="1">
    <source>
        <dbReference type="SAM" id="MobiDB-lite"/>
    </source>
</evidence>
<feature type="compositionally biased region" description="Polar residues" evidence="1">
    <location>
        <begin position="286"/>
        <end position="297"/>
    </location>
</feature>
<gene>
    <name evidence="2" type="ORF">AAE3_LOCUS11210</name>
</gene>
<feature type="region of interest" description="Disordered" evidence="1">
    <location>
        <begin position="109"/>
        <end position="190"/>
    </location>
</feature>